<evidence type="ECO:0000313" key="2">
    <source>
        <dbReference type="Proteomes" id="UP000033441"/>
    </source>
</evidence>
<sequence length="57" mass="6018">MTFCSLDYTLASGTELLSQKGYLALGRGRSMVSGHMANGIGMQSLSPDMGLRFSSGQ</sequence>
<reference evidence="1 2" key="1">
    <citation type="submission" date="2015-02" db="EMBL/GenBank/DDBJ databases">
        <title>Genome Sequencing of Rickettsiales.</title>
        <authorList>
            <person name="Daugherty S.C."/>
            <person name="Su Q."/>
            <person name="Abolude K."/>
            <person name="Beier-Sexton M."/>
            <person name="Carlyon J.A."/>
            <person name="Carter R."/>
            <person name="Day N.P."/>
            <person name="Dumler S.J."/>
            <person name="Dyachenko V."/>
            <person name="Godinez A."/>
            <person name="Kurtti T.J."/>
            <person name="Lichay M."/>
            <person name="Mullins K.E."/>
            <person name="Ott S."/>
            <person name="Pappas-Brown V."/>
            <person name="Paris D.H."/>
            <person name="Patel P."/>
            <person name="Richards A.L."/>
            <person name="Sadzewicz L."/>
            <person name="Sears K."/>
            <person name="Seidman D."/>
            <person name="Sengamalay N."/>
            <person name="Stenos J."/>
            <person name="Tallon L.J."/>
            <person name="Vincent G."/>
            <person name="Fraser C.M."/>
            <person name="Munderloh U."/>
            <person name="Dunning-Hotopp J.C."/>
        </authorList>
    </citation>
    <scope>NUCLEOTIDE SEQUENCE [LARGE SCALE GENOMIC DNA]</scope>
    <source>
        <strain evidence="1 2">ApMUC09</strain>
    </source>
</reference>
<protein>
    <submittedName>
        <fullName evidence="1">Uncharacterized protein</fullName>
    </submittedName>
</protein>
<dbReference type="PATRIC" id="fig|1359152.3.peg.71"/>
<accession>A0A0F3N8L3</accession>
<comment type="caution">
    <text evidence="1">The sequence shown here is derived from an EMBL/GenBank/DDBJ whole genome shotgun (WGS) entry which is preliminary data.</text>
</comment>
<dbReference type="Proteomes" id="UP000033441">
    <property type="component" value="Unassembled WGS sequence"/>
</dbReference>
<proteinExistence type="predicted"/>
<dbReference type="EMBL" id="LANV01000001">
    <property type="protein sequence ID" value="KJV64423.1"/>
    <property type="molecule type" value="Genomic_DNA"/>
</dbReference>
<gene>
    <name evidence="1" type="ORF">APHMUC_0069</name>
</gene>
<name>A0A0F3N8L3_ANAPH</name>
<dbReference type="AlphaFoldDB" id="A0A0F3N8L3"/>
<organism evidence="1 2">
    <name type="scientific">Anaplasma phagocytophilum str. ApMUC09</name>
    <dbReference type="NCBI Taxonomy" id="1359152"/>
    <lineage>
        <taxon>Bacteria</taxon>
        <taxon>Pseudomonadati</taxon>
        <taxon>Pseudomonadota</taxon>
        <taxon>Alphaproteobacteria</taxon>
        <taxon>Rickettsiales</taxon>
        <taxon>Anaplasmataceae</taxon>
        <taxon>Anaplasma</taxon>
        <taxon>phagocytophilum group</taxon>
    </lineage>
</organism>
<evidence type="ECO:0000313" key="1">
    <source>
        <dbReference type="EMBL" id="KJV64423.1"/>
    </source>
</evidence>